<protein>
    <submittedName>
        <fullName evidence="2">Uncharacterized protein</fullName>
    </submittedName>
</protein>
<dbReference type="Proteomes" id="UP001433268">
    <property type="component" value="Unassembled WGS sequence"/>
</dbReference>
<dbReference type="RefSeq" id="XP_066670432.1">
    <property type="nucleotide sequence ID" value="XM_066806814.1"/>
</dbReference>
<comment type="caution">
    <text evidence="2">The sequence shown here is derived from an EMBL/GenBank/DDBJ whole genome shotgun (WGS) entry which is preliminary data.</text>
</comment>
<feature type="region of interest" description="Disordered" evidence="1">
    <location>
        <begin position="1"/>
        <end position="35"/>
    </location>
</feature>
<keyword evidence="3" id="KW-1185">Reference proteome</keyword>
<name>A0ABR1WWN0_9PEZI</name>
<reference evidence="2 3" key="1">
    <citation type="submission" date="2023-01" db="EMBL/GenBank/DDBJ databases">
        <title>Analysis of 21 Apiospora genomes using comparative genomics revels a genus with tremendous synthesis potential of carbohydrate active enzymes and secondary metabolites.</title>
        <authorList>
            <person name="Sorensen T."/>
        </authorList>
    </citation>
    <scope>NUCLEOTIDE SEQUENCE [LARGE SCALE GENOMIC DNA]</scope>
    <source>
        <strain evidence="2 3">CBS 114990</strain>
    </source>
</reference>
<sequence>MDFIKKASGSGSGNTQQQTGGALSRTTVTRMGKKANLSTTAANMLDKKYNNGRLGEAKLEKITDGLRTGYEKATGNKVNSKISN</sequence>
<evidence type="ECO:0000313" key="2">
    <source>
        <dbReference type="EMBL" id="KAK8087538.1"/>
    </source>
</evidence>
<evidence type="ECO:0000313" key="3">
    <source>
        <dbReference type="Proteomes" id="UP001433268"/>
    </source>
</evidence>
<proteinExistence type="predicted"/>
<gene>
    <name evidence="2" type="ORF">PG997_002499</name>
</gene>
<dbReference type="GeneID" id="92039874"/>
<organism evidence="2 3">
    <name type="scientific">Apiospora hydei</name>
    <dbReference type="NCBI Taxonomy" id="1337664"/>
    <lineage>
        <taxon>Eukaryota</taxon>
        <taxon>Fungi</taxon>
        <taxon>Dikarya</taxon>
        <taxon>Ascomycota</taxon>
        <taxon>Pezizomycotina</taxon>
        <taxon>Sordariomycetes</taxon>
        <taxon>Xylariomycetidae</taxon>
        <taxon>Amphisphaeriales</taxon>
        <taxon>Apiosporaceae</taxon>
        <taxon>Apiospora</taxon>
    </lineage>
</organism>
<accession>A0ABR1WWN0</accession>
<evidence type="ECO:0000256" key="1">
    <source>
        <dbReference type="SAM" id="MobiDB-lite"/>
    </source>
</evidence>
<dbReference type="EMBL" id="JAQQWN010000004">
    <property type="protein sequence ID" value="KAK8087538.1"/>
    <property type="molecule type" value="Genomic_DNA"/>
</dbReference>